<dbReference type="SUPFAM" id="SSF53448">
    <property type="entry name" value="Nucleotide-diphospho-sugar transferases"/>
    <property type="match status" value="1"/>
</dbReference>
<evidence type="ECO:0000256" key="8">
    <source>
        <dbReference type="ARBA" id="ARBA00038120"/>
    </source>
</evidence>
<organism evidence="11 12">
    <name type="scientific">Microbacterium alkaliflavum</name>
    <dbReference type="NCBI Taxonomy" id="3248839"/>
    <lineage>
        <taxon>Bacteria</taxon>
        <taxon>Bacillati</taxon>
        <taxon>Actinomycetota</taxon>
        <taxon>Actinomycetes</taxon>
        <taxon>Micrococcales</taxon>
        <taxon>Microbacteriaceae</taxon>
        <taxon>Microbacterium</taxon>
    </lineage>
</organism>
<keyword evidence="5" id="KW-0472">Membrane</keyword>
<evidence type="ECO:0000313" key="12">
    <source>
        <dbReference type="Proteomes" id="UP001610861"/>
    </source>
</evidence>
<evidence type="ECO:0000256" key="2">
    <source>
        <dbReference type="ARBA" id="ARBA00022475"/>
    </source>
</evidence>
<comment type="pathway">
    <text evidence="7">Carotenoid biosynthesis; staphyloxanthin biosynthesis; staphyloxanthin from farnesyl diphosphate: step 4/5.</text>
</comment>
<dbReference type="RefSeq" id="WP_397557035.1">
    <property type="nucleotide sequence ID" value="NZ_JBIQWL010000005.1"/>
</dbReference>
<protein>
    <recommendedName>
        <fullName evidence="9">4,4'-diaponeurosporenoate glycosyltransferase</fullName>
    </recommendedName>
</protein>
<dbReference type="GO" id="GO:0016757">
    <property type="term" value="F:glycosyltransferase activity"/>
    <property type="evidence" value="ECO:0007669"/>
    <property type="project" value="UniProtKB-KW"/>
</dbReference>
<evidence type="ECO:0000259" key="10">
    <source>
        <dbReference type="Pfam" id="PF00535"/>
    </source>
</evidence>
<evidence type="ECO:0000256" key="1">
    <source>
        <dbReference type="ARBA" id="ARBA00004236"/>
    </source>
</evidence>
<accession>A0ABW7QA97</accession>
<comment type="function">
    <text evidence="6">Catalyzes the glycosylation of 4,4'-diaponeurosporenoate, i.e. the esterification of glucose at the C1'' position with the carboxyl group of 4,4'-diaponeurosporenic acid, to form glycosyl-4,4'-diaponeurosporenoate. This is a step in the biosynthesis of staphyloxanthin, an orange pigment present in most staphylococci strains.</text>
</comment>
<comment type="similarity">
    <text evidence="8">Belongs to the glycosyltransferase 2 family. CrtQ subfamily.</text>
</comment>
<keyword evidence="4 11" id="KW-0808">Transferase</keyword>
<sequence>MSPGTIIIAAHNEAAVIGRTLDALSDLADTPEIGVIVVCNGCTDDTAAVAAGHRGVDVADLSVASKVAALREGDRLAGPGPRVYLDADVVLTARAAADLIDALSEGAIAGRPRHVFDASRASRIVRAWYRVRQLLPSIDSALWGAGCYALSSAGRARFAEFPEFISDDLFIDSLFAPEEVTIVDTDPLVVTTPRRLADLLRILRRSYRSQSEVAENSVGLSKGQRGQLADLGRLLRRSPRRVVDVMIYVAVIGYARLQTRASRPGERWERDASSRDLT</sequence>
<feature type="domain" description="Glycosyltransferase 2-like" evidence="10">
    <location>
        <begin position="5"/>
        <end position="127"/>
    </location>
</feature>
<evidence type="ECO:0000256" key="3">
    <source>
        <dbReference type="ARBA" id="ARBA00022676"/>
    </source>
</evidence>
<dbReference type="Proteomes" id="UP001610861">
    <property type="component" value="Unassembled WGS sequence"/>
</dbReference>
<dbReference type="PANTHER" id="PTHR43646">
    <property type="entry name" value="GLYCOSYLTRANSFERASE"/>
    <property type="match status" value="1"/>
</dbReference>
<keyword evidence="2" id="KW-1003">Cell membrane</keyword>
<dbReference type="InterPro" id="IPR001173">
    <property type="entry name" value="Glyco_trans_2-like"/>
</dbReference>
<dbReference type="EMBL" id="JBIQWL010000005">
    <property type="protein sequence ID" value="MFH8251581.1"/>
    <property type="molecule type" value="Genomic_DNA"/>
</dbReference>
<dbReference type="InterPro" id="IPR029044">
    <property type="entry name" value="Nucleotide-diphossugar_trans"/>
</dbReference>
<keyword evidence="3 11" id="KW-0328">Glycosyltransferase</keyword>
<name>A0ABW7QA97_9MICO</name>
<dbReference type="Gene3D" id="3.90.550.10">
    <property type="entry name" value="Spore Coat Polysaccharide Biosynthesis Protein SpsA, Chain A"/>
    <property type="match status" value="1"/>
</dbReference>
<proteinExistence type="inferred from homology"/>
<dbReference type="PANTHER" id="PTHR43646:SF2">
    <property type="entry name" value="GLYCOSYLTRANSFERASE 2-LIKE DOMAIN-CONTAINING PROTEIN"/>
    <property type="match status" value="1"/>
</dbReference>
<evidence type="ECO:0000256" key="4">
    <source>
        <dbReference type="ARBA" id="ARBA00022679"/>
    </source>
</evidence>
<evidence type="ECO:0000256" key="9">
    <source>
        <dbReference type="ARBA" id="ARBA00040345"/>
    </source>
</evidence>
<comment type="subcellular location">
    <subcellularLocation>
        <location evidence="1">Cell membrane</location>
    </subcellularLocation>
</comment>
<evidence type="ECO:0000313" key="11">
    <source>
        <dbReference type="EMBL" id="MFH8251581.1"/>
    </source>
</evidence>
<gene>
    <name evidence="11" type="ORF">ACH3VR_14525</name>
</gene>
<evidence type="ECO:0000256" key="6">
    <source>
        <dbReference type="ARBA" id="ARBA00037281"/>
    </source>
</evidence>
<comment type="caution">
    <text evidence="11">The sequence shown here is derived from an EMBL/GenBank/DDBJ whole genome shotgun (WGS) entry which is preliminary data.</text>
</comment>
<dbReference type="Pfam" id="PF00535">
    <property type="entry name" value="Glycos_transf_2"/>
    <property type="match status" value="1"/>
</dbReference>
<reference evidence="11 12" key="1">
    <citation type="submission" date="2024-09" db="EMBL/GenBank/DDBJ databases">
        <authorList>
            <person name="Pan X."/>
        </authorList>
    </citation>
    <scope>NUCLEOTIDE SEQUENCE [LARGE SCALE GENOMIC DNA]</scope>
    <source>
        <strain evidence="11 12">B2969</strain>
    </source>
</reference>
<evidence type="ECO:0000256" key="5">
    <source>
        <dbReference type="ARBA" id="ARBA00023136"/>
    </source>
</evidence>
<evidence type="ECO:0000256" key="7">
    <source>
        <dbReference type="ARBA" id="ARBA00037904"/>
    </source>
</evidence>
<keyword evidence="12" id="KW-1185">Reference proteome</keyword>